<name>A0AAV5R989_PICKL</name>
<dbReference type="PANTHER" id="PTHR22166:SF12">
    <property type="entry name" value="ENDOPLASMIC RETICULUM JUNCTION FORMATION PROTEIN LUNAPARK"/>
    <property type="match status" value="1"/>
</dbReference>
<keyword evidence="5" id="KW-1185">Reference proteome</keyword>
<feature type="transmembrane region" description="Helical" evidence="1">
    <location>
        <begin position="41"/>
        <end position="62"/>
    </location>
</feature>
<comment type="subcellular location">
    <subcellularLocation>
        <location evidence="1">Endoplasmic reticulum membrane</location>
        <topology evidence="1">Multi-pass membrane protein</topology>
    </subcellularLocation>
</comment>
<comment type="function">
    <text evidence="1">Plays a role in determining ER morphology.</text>
</comment>
<dbReference type="EMBL" id="BTGB01000009">
    <property type="protein sequence ID" value="GMM47717.1"/>
    <property type="molecule type" value="Genomic_DNA"/>
</dbReference>
<evidence type="ECO:0000256" key="2">
    <source>
        <dbReference type="SAM" id="MobiDB-lite"/>
    </source>
</evidence>
<dbReference type="GO" id="GO:0008270">
    <property type="term" value="F:zinc ion binding"/>
    <property type="evidence" value="ECO:0007669"/>
    <property type="project" value="UniProtKB-KW"/>
</dbReference>
<sequence>MFLFKSKAFDPTQFENELMKITFKITSNEKKLRNLKSQKKYYGRLIPIYLTSGYVIYFSYLYKMGKIFESMNMFYLILIPFIFGLIYYSFLTFYNYLINNKESYIEYLKEQHSEKLSTLKEKTNFNKTKDLLARFSDGEDLKQLEKEANEIQQKKAEYLKMIQSGDKNKIIEDLKHQSNNNTGFYDMLMTSLLGENELSPDKRYALICSNCFQHNGLAAPGKSAKEIKYVCPKCGFMNNNDEKVEEMENNDDNKENIKEDIKENKDESNSK</sequence>
<dbReference type="InterPro" id="IPR040115">
    <property type="entry name" value="Lnp"/>
</dbReference>
<organism evidence="4 5">
    <name type="scientific">Pichia kluyveri</name>
    <name type="common">Yeast</name>
    <dbReference type="NCBI Taxonomy" id="36015"/>
    <lineage>
        <taxon>Eukaryota</taxon>
        <taxon>Fungi</taxon>
        <taxon>Dikarya</taxon>
        <taxon>Ascomycota</taxon>
        <taxon>Saccharomycotina</taxon>
        <taxon>Pichiomycetes</taxon>
        <taxon>Pichiales</taxon>
        <taxon>Pichiaceae</taxon>
        <taxon>Pichia</taxon>
    </lineage>
</organism>
<dbReference type="InterPro" id="IPR019273">
    <property type="entry name" value="Lunapark_Znf"/>
</dbReference>
<comment type="similarity">
    <text evidence="1">Belongs to the lunapark family.</text>
</comment>
<proteinExistence type="inferred from homology"/>
<evidence type="ECO:0000259" key="3">
    <source>
        <dbReference type="Pfam" id="PF10058"/>
    </source>
</evidence>
<evidence type="ECO:0000313" key="5">
    <source>
        <dbReference type="Proteomes" id="UP001378960"/>
    </source>
</evidence>
<keyword evidence="1" id="KW-0472">Membrane</keyword>
<protein>
    <recommendedName>
        <fullName evidence="1">Endoplasmic reticulum junction formation protein lunapark</fullName>
    </recommendedName>
</protein>
<reference evidence="4 5" key="1">
    <citation type="journal article" date="2023" name="Elife">
        <title>Identification of key yeast species and microbe-microbe interactions impacting larval growth of Drosophila in the wild.</title>
        <authorList>
            <person name="Mure A."/>
            <person name="Sugiura Y."/>
            <person name="Maeda R."/>
            <person name="Honda K."/>
            <person name="Sakurai N."/>
            <person name="Takahashi Y."/>
            <person name="Watada M."/>
            <person name="Katoh T."/>
            <person name="Gotoh A."/>
            <person name="Gotoh Y."/>
            <person name="Taniguchi I."/>
            <person name="Nakamura K."/>
            <person name="Hayashi T."/>
            <person name="Katayama T."/>
            <person name="Uemura T."/>
            <person name="Hattori Y."/>
        </authorList>
    </citation>
    <scope>NUCLEOTIDE SEQUENCE [LARGE SCALE GENOMIC DNA]</scope>
    <source>
        <strain evidence="4 5">PK-24</strain>
    </source>
</reference>
<dbReference type="PANTHER" id="PTHR22166">
    <property type="entry name" value="ENDOPLASMIC RETICULUM JUNCTION FORMATION PROTEIN LUNAPARK"/>
    <property type="match status" value="1"/>
</dbReference>
<comment type="domain">
    <text evidence="1">The C4-type zinc finger motif is necessary both for its ER three-way tubular junction localization and formation.</text>
</comment>
<dbReference type="Proteomes" id="UP001378960">
    <property type="component" value="Unassembled WGS sequence"/>
</dbReference>
<evidence type="ECO:0000256" key="1">
    <source>
        <dbReference type="RuleBase" id="RU367073"/>
    </source>
</evidence>
<feature type="transmembrane region" description="Helical" evidence="1">
    <location>
        <begin position="74"/>
        <end position="97"/>
    </location>
</feature>
<dbReference type="GO" id="GO:1903373">
    <property type="term" value="P:positive regulation of endoplasmic reticulum tubular network organization"/>
    <property type="evidence" value="ECO:0007669"/>
    <property type="project" value="UniProtKB-UniRule"/>
</dbReference>
<keyword evidence="1" id="KW-0256">Endoplasmic reticulum</keyword>
<dbReference type="Pfam" id="PF10058">
    <property type="entry name" value="Zn_ribbon_10"/>
    <property type="match status" value="1"/>
</dbReference>
<dbReference type="GO" id="GO:0071788">
    <property type="term" value="P:endoplasmic reticulum tubular network maintenance"/>
    <property type="evidence" value="ECO:0007669"/>
    <property type="project" value="UniProtKB-UniRule"/>
</dbReference>
<comment type="caution">
    <text evidence="4">The sequence shown here is derived from an EMBL/GenBank/DDBJ whole genome shotgun (WGS) entry which is preliminary data.</text>
</comment>
<feature type="region of interest" description="Disordered" evidence="2">
    <location>
        <begin position="245"/>
        <end position="271"/>
    </location>
</feature>
<gene>
    <name evidence="4" type="ORF">DAPK24_043150</name>
</gene>
<keyword evidence="1" id="KW-0479">Metal-binding</keyword>
<evidence type="ECO:0000313" key="4">
    <source>
        <dbReference type="EMBL" id="GMM47717.1"/>
    </source>
</evidence>
<keyword evidence="1" id="KW-0862">Zinc</keyword>
<dbReference type="AlphaFoldDB" id="A0AAV5R989"/>
<accession>A0AAV5R989</accession>
<dbReference type="GO" id="GO:0098826">
    <property type="term" value="C:endoplasmic reticulum tubular network membrane"/>
    <property type="evidence" value="ECO:0007669"/>
    <property type="project" value="UniProtKB-UniRule"/>
</dbReference>
<feature type="compositionally biased region" description="Basic and acidic residues" evidence="2">
    <location>
        <begin position="251"/>
        <end position="271"/>
    </location>
</feature>
<keyword evidence="1" id="KW-0863">Zinc-finger</keyword>
<feature type="domain" description="Lunapark zinc ribbon" evidence="3">
    <location>
        <begin position="184"/>
        <end position="238"/>
    </location>
</feature>
<keyword evidence="1" id="KW-1133">Transmembrane helix</keyword>
<keyword evidence="1" id="KW-0812">Transmembrane</keyword>